<gene>
    <name evidence="1" type="ORF">BaRGS_00024865</name>
</gene>
<evidence type="ECO:0000313" key="1">
    <source>
        <dbReference type="EMBL" id="KAK7483981.1"/>
    </source>
</evidence>
<protein>
    <submittedName>
        <fullName evidence="1">Uncharacterized protein</fullName>
    </submittedName>
</protein>
<reference evidence="1 2" key="1">
    <citation type="journal article" date="2023" name="Sci. Data">
        <title>Genome assembly of the Korean intertidal mud-creeper Batillaria attramentaria.</title>
        <authorList>
            <person name="Patra A.K."/>
            <person name="Ho P.T."/>
            <person name="Jun S."/>
            <person name="Lee S.J."/>
            <person name="Kim Y."/>
            <person name="Won Y.J."/>
        </authorList>
    </citation>
    <scope>NUCLEOTIDE SEQUENCE [LARGE SCALE GENOMIC DNA]</scope>
    <source>
        <strain evidence="1">Wonlab-2016</strain>
    </source>
</reference>
<dbReference type="AlphaFoldDB" id="A0ABD0KAH7"/>
<comment type="caution">
    <text evidence="1">The sequence shown here is derived from an EMBL/GenBank/DDBJ whole genome shotgun (WGS) entry which is preliminary data.</text>
</comment>
<dbReference type="Proteomes" id="UP001519460">
    <property type="component" value="Unassembled WGS sequence"/>
</dbReference>
<evidence type="ECO:0000313" key="2">
    <source>
        <dbReference type="Proteomes" id="UP001519460"/>
    </source>
</evidence>
<accession>A0ABD0KAH7</accession>
<keyword evidence="2" id="KW-1185">Reference proteome</keyword>
<organism evidence="1 2">
    <name type="scientific">Batillaria attramentaria</name>
    <dbReference type="NCBI Taxonomy" id="370345"/>
    <lineage>
        <taxon>Eukaryota</taxon>
        <taxon>Metazoa</taxon>
        <taxon>Spiralia</taxon>
        <taxon>Lophotrochozoa</taxon>
        <taxon>Mollusca</taxon>
        <taxon>Gastropoda</taxon>
        <taxon>Caenogastropoda</taxon>
        <taxon>Sorbeoconcha</taxon>
        <taxon>Cerithioidea</taxon>
        <taxon>Batillariidae</taxon>
        <taxon>Batillaria</taxon>
    </lineage>
</organism>
<name>A0ABD0KAH7_9CAEN</name>
<sequence length="122" mass="13263">MHVFTPSHHEKPVSQKTESQVFKCPECLLTAQPYSFQLSVKSARQISQDDNGMAAANTIELAFGGWGNRGVMEDAARVVTFSCVVGKSRGFLASENNANTCVSLKQIAQHCQDAEIRISGCN</sequence>
<dbReference type="EMBL" id="JACVVK020000218">
    <property type="protein sequence ID" value="KAK7483981.1"/>
    <property type="molecule type" value="Genomic_DNA"/>
</dbReference>
<proteinExistence type="predicted"/>